<dbReference type="Proteomes" id="UP000789901">
    <property type="component" value="Unassembled WGS sequence"/>
</dbReference>
<feature type="compositionally biased region" description="Low complexity" evidence="1">
    <location>
        <begin position="58"/>
        <end position="71"/>
    </location>
</feature>
<proteinExistence type="predicted"/>
<dbReference type="EMBL" id="CAJVQB010004043">
    <property type="protein sequence ID" value="CAG8625235.1"/>
    <property type="molecule type" value="Genomic_DNA"/>
</dbReference>
<comment type="caution">
    <text evidence="2">The sequence shown here is derived from an EMBL/GenBank/DDBJ whole genome shotgun (WGS) entry which is preliminary data.</text>
</comment>
<reference evidence="2 3" key="1">
    <citation type="submission" date="2021-06" db="EMBL/GenBank/DDBJ databases">
        <authorList>
            <person name="Kallberg Y."/>
            <person name="Tangrot J."/>
            <person name="Rosling A."/>
        </authorList>
    </citation>
    <scope>NUCLEOTIDE SEQUENCE [LARGE SCALE GENOMIC DNA]</scope>
    <source>
        <strain evidence="2 3">120-4 pot B 10/14</strain>
    </source>
</reference>
<protein>
    <submittedName>
        <fullName evidence="2">39015_t:CDS:1</fullName>
    </submittedName>
</protein>
<evidence type="ECO:0000256" key="1">
    <source>
        <dbReference type="SAM" id="MobiDB-lite"/>
    </source>
</evidence>
<organism evidence="2 3">
    <name type="scientific">Gigaspora margarita</name>
    <dbReference type="NCBI Taxonomy" id="4874"/>
    <lineage>
        <taxon>Eukaryota</taxon>
        <taxon>Fungi</taxon>
        <taxon>Fungi incertae sedis</taxon>
        <taxon>Mucoromycota</taxon>
        <taxon>Glomeromycotina</taxon>
        <taxon>Glomeromycetes</taxon>
        <taxon>Diversisporales</taxon>
        <taxon>Gigasporaceae</taxon>
        <taxon>Gigaspora</taxon>
    </lineage>
</organism>
<feature type="region of interest" description="Disordered" evidence="1">
    <location>
        <begin position="57"/>
        <end position="77"/>
    </location>
</feature>
<feature type="compositionally biased region" description="Basic and acidic residues" evidence="1">
    <location>
        <begin position="1"/>
        <end position="15"/>
    </location>
</feature>
<gene>
    <name evidence="2" type="ORF">GMARGA_LOCUS8046</name>
</gene>
<evidence type="ECO:0000313" key="2">
    <source>
        <dbReference type="EMBL" id="CAG8625235.1"/>
    </source>
</evidence>
<keyword evidence="3" id="KW-1185">Reference proteome</keyword>
<name>A0ABN7ULB9_GIGMA</name>
<feature type="region of interest" description="Disordered" evidence="1">
    <location>
        <begin position="1"/>
        <end position="31"/>
    </location>
</feature>
<sequence length="77" mass="8528">MQVNEEGDKKEAKIEEVDDEEADNKDEPSSFAGRIYKMVKLGLDIGEEEEDIMETEEVAANAAESSTAEASQMEEVD</sequence>
<evidence type="ECO:0000313" key="3">
    <source>
        <dbReference type="Proteomes" id="UP000789901"/>
    </source>
</evidence>
<accession>A0ABN7ULB9</accession>